<feature type="compositionally biased region" description="Acidic residues" evidence="1">
    <location>
        <begin position="363"/>
        <end position="386"/>
    </location>
</feature>
<gene>
    <name evidence="2" type="ORF">OC846_000157</name>
</gene>
<feature type="region of interest" description="Disordered" evidence="1">
    <location>
        <begin position="165"/>
        <end position="242"/>
    </location>
</feature>
<dbReference type="AlphaFoldDB" id="A0AAN6GVM7"/>
<proteinExistence type="predicted"/>
<keyword evidence="3" id="KW-1185">Reference proteome</keyword>
<feature type="region of interest" description="Disordered" evidence="1">
    <location>
        <begin position="350"/>
        <end position="386"/>
    </location>
</feature>
<protein>
    <submittedName>
        <fullName evidence="2">Uncharacterized protein</fullName>
    </submittedName>
</protein>
<dbReference type="EMBL" id="JAPDMZ010000002">
    <property type="protein sequence ID" value="KAK0557863.1"/>
    <property type="molecule type" value="Genomic_DNA"/>
</dbReference>
<evidence type="ECO:0000313" key="3">
    <source>
        <dbReference type="Proteomes" id="UP001176517"/>
    </source>
</evidence>
<dbReference type="Gene3D" id="1.20.58.1710">
    <property type="match status" value="1"/>
</dbReference>
<feature type="compositionally biased region" description="Polar residues" evidence="1">
    <location>
        <begin position="1"/>
        <end position="15"/>
    </location>
</feature>
<feature type="region of interest" description="Disordered" evidence="1">
    <location>
        <begin position="1"/>
        <end position="29"/>
    </location>
</feature>
<evidence type="ECO:0000313" key="2">
    <source>
        <dbReference type="EMBL" id="KAK0557863.1"/>
    </source>
</evidence>
<name>A0AAN6GVM7_9BASI</name>
<dbReference type="Proteomes" id="UP001176517">
    <property type="component" value="Unassembled WGS sequence"/>
</dbReference>
<comment type="caution">
    <text evidence="2">The sequence shown here is derived from an EMBL/GenBank/DDBJ whole genome shotgun (WGS) entry which is preliminary data.</text>
</comment>
<sequence>MSKRISSSGATTGVNMGNGPAHLSSSASKSAKGLPRASIPFDQLVSLQKRSWQLLCSLEELQGELLMGGEGVVMQWPQLLSRLSGLLSHLVFLSSSLTSPQTAFYSSQLNALEASLRREANTANLFSPTSADQPNEARDAIRAKPHQLPANVGRLRFSDVAVAAPRAGNQAQGSSTPSDRTGNKLPFLVVHPFEPLPGMAVQSNGQDEGKPGPAQAPIKGEGRVKSEASAEAGGPAPTEDPAAVGQHLNYLYNLLRTRPDDTVSAEEATFLQAALPVLLPEFQHIKDGDSIPTQLNRAQTSRLRRIQKQHDRQSLRALRTWFHLAAATDENGIRYDWKTRVGAEDLDALLAPDESGAGAEEQAVMEEDLEEEGGDDDSDADMADAI</sequence>
<feature type="compositionally biased region" description="Polar residues" evidence="1">
    <location>
        <begin position="169"/>
        <end position="180"/>
    </location>
</feature>
<accession>A0AAN6GVM7</accession>
<organism evidence="2 3">
    <name type="scientific">Tilletia horrida</name>
    <dbReference type="NCBI Taxonomy" id="155126"/>
    <lineage>
        <taxon>Eukaryota</taxon>
        <taxon>Fungi</taxon>
        <taxon>Dikarya</taxon>
        <taxon>Basidiomycota</taxon>
        <taxon>Ustilaginomycotina</taxon>
        <taxon>Exobasidiomycetes</taxon>
        <taxon>Tilletiales</taxon>
        <taxon>Tilletiaceae</taxon>
        <taxon>Tilletia</taxon>
    </lineage>
</organism>
<reference evidence="2" key="1">
    <citation type="journal article" date="2023" name="PhytoFront">
        <title>Draft Genome Resources of Seven Strains of Tilletia horrida, Causal Agent of Kernel Smut of Rice.</title>
        <authorList>
            <person name="Khanal S."/>
            <person name="Antony Babu S."/>
            <person name="Zhou X.G."/>
        </authorList>
    </citation>
    <scope>NUCLEOTIDE SEQUENCE</scope>
    <source>
        <strain evidence="2">TX6</strain>
    </source>
</reference>
<evidence type="ECO:0000256" key="1">
    <source>
        <dbReference type="SAM" id="MobiDB-lite"/>
    </source>
</evidence>